<proteinExistence type="predicted"/>
<keyword evidence="2" id="KW-0812">Transmembrane</keyword>
<keyword evidence="2" id="KW-0472">Membrane</keyword>
<dbReference type="PANTHER" id="PTHR31685:SF2">
    <property type="entry name" value="PROTEIN YTP1"/>
    <property type="match status" value="1"/>
</dbReference>
<feature type="domain" description="Protein YTP1-like C-terminal" evidence="3">
    <location>
        <begin position="69"/>
        <end position="271"/>
    </location>
</feature>
<protein>
    <recommendedName>
        <fullName evidence="3">Protein YTP1-like C-terminal domain-containing protein</fullName>
    </recommendedName>
</protein>
<organism evidence="4 5">
    <name type="scientific">Modicella reniformis</name>
    <dbReference type="NCBI Taxonomy" id="1440133"/>
    <lineage>
        <taxon>Eukaryota</taxon>
        <taxon>Fungi</taxon>
        <taxon>Fungi incertae sedis</taxon>
        <taxon>Mucoromycota</taxon>
        <taxon>Mortierellomycotina</taxon>
        <taxon>Mortierellomycetes</taxon>
        <taxon>Mortierellales</taxon>
        <taxon>Mortierellaceae</taxon>
        <taxon>Modicella</taxon>
    </lineage>
</organism>
<keyword evidence="2" id="KW-1133">Transmembrane helix</keyword>
<name>A0A9P6LSV2_9FUNG</name>
<dbReference type="Proteomes" id="UP000749646">
    <property type="component" value="Unassembled WGS sequence"/>
</dbReference>
<evidence type="ECO:0000256" key="1">
    <source>
        <dbReference type="SAM" id="MobiDB-lite"/>
    </source>
</evidence>
<dbReference type="EMBL" id="JAAAHW010009811">
    <property type="protein sequence ID" value="KAF9936051.1"/>
    <property type="molecule type" value="Genomic_DNA"/>
</dbReference>
<evidence type="ECO:0000259" key="3">
    <source>
        <dbReference type="Pfam" id="PF10355"/>
    </source>
</evidence>
<reference evidence="4" key="1">
    <citation type="journal article" date="2020" name="Fungal Divers.">
        <title>Resolving the Mortierellaceae phylogeny through synthesis of multi-gene phylogenetics and phylogenomics.</title>
        <authorList>
            <person name="Vandepol N."/>
            <person name="Liber J."/>
            <person name="Desiro A."/>
            <person name="Na H."/>
            <person name="Kennedy M."/>
            <person name="Barry K."/>
            <person name="Grigoriev I.V."/>
            <person name="Miller A.N."/>
            <person name="O'Donnell K."/>
            <person name="Stajich J.E."/>
            <person name="Bonito G."/>
        </authorList>
    </citation>
    <scope>NUCLEOTIDE SEQUENCE</scope>
    <source>
        <strain evidence="4">MES-2147</strain>
    </source>
</reference>
<dbReference type="AlphaFoldDB" id="A0A9P6LSV2"/>
<comment type="caution">
    <text evidence="4">The sequence shown here is derived from an EMBL/GenBank/DDBJ whole genome shotgun (WGS) entry which is preliminary data.</text>
</comment>
<feature type="transmembrane region" description="Helical" evidence="2">
    <location>
        <begin position="122"/>
        <end position="145"/>
    </location>
</feature>
<accession>A0A9P6LSV2</accession>
<feature type="transmembrane region" description="Helical" evidence="2">
    <location>
        <begin position="251"/>
        <end position="269"/>
    </location>
</feature>
<dbReference type="InterPro" id="IPR018827">
    <property type="entry name" value="YTP1_C"/>
</dbReference>
<feature type="region of interest" description="Disordered" evidence="1">
    <location>
        <begin position="183"/>
        <end position="203"/>
    </location>
</feature>
<feature type="transmembrane region" description="Helical" evidence="2">
    <location>
        <begin position="211"/>
        <end position="231"/>
    </location>
</feature>
<evidence type="ECO:0000313" key="5">
    <source>
        <dbReference type="Proteomes" id="UP000749646"/>
    </source>
</evidence>
<evidence type="ECO:0000313" key="4">
    <source>
        <dbReference type="EMBL" id="KAF9936051.1"/>
    </source>
</evidence>
<feature type="compositionally biased region" description="Polar residues" evidence="1">
    <location>
        <begin position="185"/>
        <end position="199"/>
    </location>
</feature>
<dbReference type="Pfam" id="PF10355">
    <property type="entry name" value="Ytp1"/>
    <property type="match status" value="1"/>
</dbReference>
<dbReference type="OrthoDB" id="4137487at2759"/>
<sequence>MGIYRKFTKNKPRLQLSWLSNAVPRHIHSFLGKAHLLLAYIQIMLGIIQLVEACPGQAFGQCIAHIIMDLQHTSLGLLWVGGGVLSLFLESKYSPLARFIIRKTPLLVILTGYAMGQHSQCYMFVTTAHTFFGYSLILGGVCRLIQLALRPAVSSNTSTFSTNRNSDEDDATLEEDMDLQDRNKAQQQHLGGPNGQHNDPLSGLARGETPISAFFGFLSAFGVISAGLLFQSAHEEQLNIVMYYLSDPSTYINWVMTLAFFSVTFMLILTQVGKKNIGEENGGVNKPAYNRVRTRVHSEDRDRIVSRHEDIEMSGYLAVDE</sequence>
<keyword evidence="5" id="KW-1185">Reference proteome</keyword>
<gene>
    <name evidence="4" type="ORF">BGZ65_002776</name>
</gene>
<evidence type="ECO:0000256" key="2">
    <source>
        <dbReference type="SAM" id="Phobius"/>
    </source>
</evidence>
<dbReference type="PANTHER" id="PTHR31685">
    <property type="entry name" value="INTEGRAL MEMBRANE PROTEIN (AFU_ORTHOLOGUE AFUA_6G12730)-RELATED"/>
    <property type="match status" value="1"/>
</dbReference>